<protein>
    <submittedName>
        <fullName evidence="1">Uncharacterized protein</fullName>
    </submittedName>
</protein>
<accession>A0A1G2I194</accession>
<sequence>MTKHMSPFGLFLELCGQVWPSHFLGVARKRDTLSLCTLWKFLVAMAGNFMDLNRRIIMASSRSGGTAAIRDLSLLEEWEKKGKPLYIQLTPELVSEARAWVTKMLGYQKASRLKPEQVVQVYLDN</sequence>
<evidence type="ECO:0000313" key="1">
    <source>
        <dbReference type="EMBL" id="OGZ67828.1"/>
    </source>
</evidence>
<gene>
    <name evidence="1" type="ORF">A3C58_01330</name>
</gene>
<organism evidence="1 2">
    <name type="scientific">Candidatus Staskawiczbacteria bacterium RIFCSPHIGHO2_02_FULL_34_10</name>
    <dbReference type="NCBI Taxonomy" id="1802205"/>
    <lineage>
        <taxon>Bacteria</taxon>
        <taxon>Candidatus Staskawicziibacteriota</taxon>
    </lineage>
</organism>
<comment type="caution">
    <text evidence="1">The sequence shown here is derived from an EMBL/GenBank/DDBJ whole genome shotgun (WGS) entry which is preliminary data.</text>
</comment>
<dbReference type="Proteomes" id="UP000178380">
    <property type="component" value="Unassembled WGS sequence"/>
</dbReference>
<proteinExistence type="predicted"/>
<dbReference type="AlphaFoldDB" id="A0A1G2I194"/>
<evidence type="ECO:0000313" key="2">
    <source>
        <dbReference type="Proteomes" id="UP000178380"/>
    </source>
</evidence>
<reference evidence="1 2" key="1">
    <citation type="journal article" date="2016" name="Nat. Commun.">
        <title>Thousands of microbial genomes shed light on interconnected biogeochemical processes in an aquifer system.</title>
        <authorList>
            <person name="Anantharaman K."/>
            <person name="Brown C.T."/>
            <person name="Hug L.A."/>
            <person name="Sharon I."/>
            <person name="Castelle C.J."/>
            <person name="Probst A.J."/>
            <person name="Thomas B.C."/>
            <person name="Singh A."/>
            <person name="Wilkins M.J."/>
            <person name="Karaoz U."/>
            <person name="Brodie E.L."/>
            <person name="Williams K.H."/>
            <person name="Hubbard S.S."/>
            <person name="Banfield J.F."/>
        </authorList>
    </citation>
    <scope>NUCLEOTIDE SEQUENCE [LARGE SCALE GENOMIC DNA]</scope>
</reference>
<dbReference type="STRING" id="1802205.A3C58_01330"/>
<dbReference type="EMBL" id="MHOR01000001">
    <property type="protein sequence ID" value="OGZ67828.1"/>
    <property type="molecule type" value="Genomic_DNA"/>
</dbReference>
<name>A0A1G2I194_9BACT</name>